<accession>A0AAE3XJ26</accession>
<evidence type="ECO:0000313" key="1">
    <source>
        <dbReference type="EMBL" id="MDR6237307.1"/>
    </source>
</evidence>
<gene>
    <name evidence="1" type="ORF">HNQ88_000283</name>
</gene>
<dbReference type="Proteomes" id="UP001185092">
    <property type="component" value="Unassembled WGS sequence"/>
</dbReference>
<dbReference type="EMBL" id="JAVDQD010000001">
    <property type="protein sequence ID" value="MDR6237307.1"/>
    <property type="molecule type" value="Genomic_DNA"/>
</dbReference>
<evidence type="ECO:0000313" key="2">
    <source>
        <dbReference type="Proteomes" id="UP001185092"/>
    </source>
</evidence>
<dbReference type="AlphaFoldDB" id="A0AAE3XJ26"/>
<comment type="caution">
    <text evidence="1">The sequence shown here is derived from an EMBL/GenBank/DDBJ whole genome shotgun (WGS) entry which is preliminary data.</text>
</comment>
<sequence>MRLEISHDLIQKLSSKHSQKFDTNTNGLSRMPPSEIFSGDQAIQRIRMEVTQEEWYGNLVNPDLKPRFARTPVRKSIVIPPNSSYPHLTLDINHHEYFPRKGIVVLHIDSMHYSTSKTGKRVFFKEGTQKGVFIPVEIDAEMIPQISLMNKWLHKSKLPISIEQPSQDISAEVEGLSLEPEASVASIEIDEKTAIAVGGAGKKPKKKKKKSKPVETVDVAHFLDEEVLEENVKFSDLPSMFGVKIIEDLPPDLLVKFYEYEVSMIQFVTGDKLKMLMKRSSDVTASHETALQHHFLLTRKRGRKVNDLTFVEMMFEKLRSFSIPKVTDYQLRDLLPPTLQALPDVPKKMKPVFSSALKFATMIYGVLLQDIRVNELHQNVWHFMDFCQKIYGEDNAYFFQLLAVNQLGKLSLIRSSKDKMETASLFMSQLDRPQLLDRYVSIKEFELDRSFAELTNLLEETMQTFRHFKSLPEDAIARLTVKSLEGKSAKKKAEVAQIVGAESEADLAKNEFYYKAIGVYETDIQELMKMMQEEFSKLVAGGASGRRKR</sequence>
<protein>
    <submittedName>
        <fullName evidence="1">Uncharacterized protein</fullName>
    </submittedName>
</protein>
<proteinExistence type="predicted"/>
<keyword evidence="2" id="KW-1185">Reference proteome</keyword>
<organism evidence="1 2">
    <name type="scientific">Aureibacter tunicatorum</name>
    <dbReference type="NCBI Taxonomy" id="866807"/>
    <lineage>
        <taxon>Bacteria</taxon>
        <taxon>Pseudomonadati</taxon>
        <taxon>Bacteroidota</taxon>
        <taxon>Cytophagia</taxon>
        <taxon>Cytophagales</taxon>
        <taxon>Persicobacteraceae</taxon>
        <taxon>Aureibacter</taxon>
    </lineage>
</organism>
<dbReference type="RefSeq" id="WP_309936761.1">
    <property type="nucleotide sequence ID" value="NZ_AP025305.1"/>
</dbReference>
<name>A0AAE3XJ26_9BACT</name>
<reference evidence="1" key="1">
    <citation type="submission" date="2023-07" db="EMBL/GenBank/DDBJ databases">
        <title>Genomic Encyclopedia of Type Strains, Phase IV (KMG-IV): sequencing the most valuable type-strain genomes for metagenomic binning, comparative biology and taxonomic classification.</title>
        <authorList>
            <person name="Goeker M."/>
        </authorList>
    </citation>
    <scope>NUCLEOTIDE SEQUENCE</scope>
    <source>
        <strain evidence="1">DSM 26174</strain>
    </source>
</reference>